<feature type="region of interest" description="Disordered" evidence="4">
    <location>
        <begin position="272"/>
        <end position="321"/>
    </location>
</feature>
<keyword evidence="7" id="KW-1185">Reference proteome</keyword>
<feature type="compositionally biased region" description="Pro residues" evidence="4">
    <location>
        <begin position="543"/>
        <end position="555"/>
    </location>
</feature>
<dbReference type="Gene3D" id="1.10.418.10">
    <property type="entry name" value="Calponin-like domain"/>
    <property type="match status" value="1"/>
</dbReference>
<sequence length="746" mass="78333">MHRSISSKLRVSVASGDMDAAPTTVSAAGDATCDETVCEALGRFEATLAAAVREVHVDVSAFKRGVERRVDEACQAQGPLAEAVQRLMQENLQLRSQLEALARLVEGLTGNGVDRSALEERDGRGQTPMTSPQGMVNRSHRSPSTMVPNGPSESGSSGLGSGSSGSGASSSTSAHLSSREPMEDNMVNGHKGVDRTEDKNVAAVLENGHHKDQVSGQEAEEHKPHLPVSAMTRTCPESPTGPRRASVELKSPGHLLAGVTSPKARPDFLFKSDDSSFGEPHLPCTAITKTDSPTGPKPPAQSPALARKSPASTPKSPAYPIADVTTPKTALDALFSSAPALKRETPVSMRTFTLPGLSQGSESFSGQQTQVRSPVSSHAVQKENISVSLAPPHTPVSALSRTSPESPSAPAPNQSPAPPSWAPAAPTQSPAPPSWAPAAPTQSPAPPSWAPAAPTQSPAPPSWAPAAPTQSPAPPSWAPAAPTQSPAPPSWAPAAPTQSPATPSWAPAAPTQSPATPSWAPAAPTQSPATLTQSSAAPTQAPAAPPSPSPAPKTPSQPVFEDTPPKALGEFPFKRGERVAPAVKAASPSLTRSMSFPATTEKLLPPRKVPPPGTDRSKAAGSKPKLQRSQSFNSASSIKAMLLEWCRSKTFSYQNIDIQNFSSSWCDGMAFAALVHSFFPLEFDYNTLNPANRKHNFEVAFTTAEEQADCVRLIEVEDMMVMGNKPDPMCIFTYVQSLYNHLKKFE</sequence>
<feature type="compositionally biased region" description="Pro residues" evidence="4">
    <location>
        <begin position="407"/>
        <end position="421"/>
    </location>
</feature>
<evidence type="ECO:0000313" key="7">
    <source>
        <dbReference type="Proteomes" id="UP000472277"/>
    </source>
</evidence>
<dbReference type="PROSITE" id="PS50021">
    <property type="entry name" value="CH"/>
    <property type="match status" value="1"/>
</dbReference>
<evidence type="ECO:0000313" key="6">
    <source>
        <dbReference type="Ensembl" id="ENSSTUP00000095059.1"/>
    </source>
</evidence>
<dbReference type="InterPro" id="IPR050540">
    <property type="entry name" value="F-actin_Monoox_Mical"/>
</dbReference>
<dbReference type="GeneID" id="115154105"/>
<organism evidence="6 7">
    <name type="scientific">Salmo trutta</name>
    <name type="common">Brown trout</name>
    <dbReference type="NCBI Taxonomy" id="8032"/>
    <lineage>
        <taxon>Eukaryota</taxon>
        <taxon>Metazoa</taxon>
        <taxon>Chordata</taxon>
        <taxon>Craniata</taxon>
        <taxon>Vertebrata</taxon>
        <taxon>Euteleostomi</taxon>
        <taxon>Actinopterygii</taxon>
        <taxon>Neopterygii</taxon>
        <taxon>Teleostei</taxon>
        <taxon>Protacanthopterygii</taxon>
        <taxon>Salmoniformes</taxon>
        <taxon>Salmonidae</taxon>
        <taxon>Salmoninae</taxon>
        <taxon>Salmo</taxon>
    </lineage>
</organism>
<dbReference type="SUPFAM" id="SSF47576">
    <property type="entry name" value="Calponin-homology domain, CH-domain"/>
    <property type="match status" value="1"/>
</dbReference>
<proteinExistence type="inferred from homology"/>
<feature type="region of interest" description="Disordered" evidence="4">
    <location>
        <begin position="352"/>
        <end position="632"/>
    </location>
</feature>
<gene>
    <name evidence="6" type="primary">LOC115154105</name>
</gene>
<feature type="region of interest" description="Disordered" evidence="4">
    <location>
        <begin position="113"/>
        <end position="193"/>
    </location>
</feature>
<evidence type="ECO:0000256" key="3">
    <source>
        <dbReference type="ARBA" id="ARBA00061655"/>
    </source>
</evidence>
<dbReference type="PANTHER" id="PTHR23167">
    <property type="entry name" value="CALPONIN HOMOLOGY DOMAIN-CONTAINING PROTEIN DDB_G0272472-RELATED"/>
    <property type="match status" value="1"/>
</dbReference>
<feature type="compositionally biased region" description="Polar residues" evidence="4">
    <location>
        <begin position="588"/>
        <end position="598"/>
    </location>
</feature>
<dbReference type="InterPro" id="IPR001715">
    <property type="entry name" value="CH_dom"/>
</dbReference>
<comment type="similarity">
    <text evidence="3">Belongs to the smoothelin family.</text>
</comment>
<feature type="compositionally biased region" description="Low complexity" evidence="4">
    <location>
        <begin position="166"/>
        <end position="176"/>
    </location>
</feature>
<dbReference type="FunFam" id="1.10.418.10:FF:000009">
    <property type="entry name" value="smoothelin isoform X2"/>
    <property type="match status" value="1"/>
</dbReference>
<dbReference type="Proteomes" id="UP000472277">
    <property type="component" value="Chromosome 19"/>
</dbReference>
<dbReference type="Pfam" id="PF00307">
    <property type="entry name" value="CH"/>
    <property type="match status" value="1"/>
</dbReference>
<reference evidence="6" key="2">
    <citation type="submission" date="2025-09" db="UniProtKB">
        <authorList>
            <consortium name="Ensembl"/>
        </authorList>
    </citation>
    <scope>IDENTIFICATION</scope>
</reference>
<evidence type="ECO:0000256" key="1">
    <source>
        <dbReference type="ARBA" id="ARBA00022553"/>
    </source>
</evidence>
<reference evidence="6" key="1">
    <citation type="submission" date="2025-08" db="UniProtKB">
        <authorList>
            <consortium name="Ensembl"/>
        </authorList>
    </citation>
    <scope>IDENTIFICATION</scope>
</reference>
<evidence type="ECO:0000256" key="4">
    <source>
        <dbReference type="SAM" id="MobiDB-lite"/>
    </source>
</evidence>
<dbReference type="RefSeq" id="XP_029555850.1">
    <property type="nucleotide sequence ID" value="XM_029699990.1"/>
</dbReference>
<keyword evidence="1" id="KW-0597">Phosphoprotein</keyword>
<feature type="compositionally biased region" description="Polar residues" evidence="4">
    <location>
        <begin position="352"/>
        <end position="387"/>
    </location>
</feature>
<feature type="compositionally biased region" description="Low complexity" evidence="4">
    <location>
        <begin position="492"/>
        <end position="542"/>
    </location>
</feature>
<dbReference type="InterPro" id="IPR036872">
    <property type="entry name" value="CH_dom_sf"/>
</dbReference>
<accession>A0A674DHM9</accession>
<keyword evidence="2" id="KW-0175">Coiled coil</keyword>
<dbReference type="AlphaFoldDB" id="A0A674DHM9"/>
<dbReference type="PANTHER" id="PTHR23167:SF37">
    <property type="entry name" value="SMOOTHELIN-LIKE PROTEIN 2"/>
    <property type="match status" value="1"/>
</dbReference>
<dbReference type="PRINTS" id="PR01217">
    <property type="entry name" value="PRICHEXTENSN"/>
</dbReference>
<evidence type="ECO:0000256" key="2">
    <source>
        <dbReference type="ARBA" id="ARBA00023054"/>
    </source>
</evidence>
<protein>
    <submittedName>
        <fullName evidence="6">Smoothelin-like protein 2</fullName>
    </submittedName>
</protein>
<evidence type="ECO:0000259" key="5">
    <source>
        <dbReference type="PROSITE" id="PS50021"/>
    </source>
</evidence>
<name>A0A674DHM9_SALTR</name>
<dbReference type="GeneTree" id="ENSGT00940000154495"/>
<feature type="compositionally biased region" description="Polar residues" evidence="4">
    <location>
        <begin position="127"/>
        <end position="147"/>
    </location>
</feature>
<feature type="domain" description="Calponin-homology (CH)" evidence="5">
    <location>
        <begin position="636"/>
        <end position="743"/>
    </location>
</feature>
<dbReference type="SMART" id="SM00033">
    <property type="entry name" value="CH"/>
    <property type="match status" value="1"/>
</dbReference>
<dbReference type="Ensembl" id="ENSSTUT00000101973.1">
    <property type="protein sequence ID" value="ENSSTUP00000095059.1"/>
    <property type="gene ID" value="ENSSTUG00000042615.1"/>
</dbReference>